<dbReference type="InterPro" id="IPR051014">
    <property type="entry name" value="Cation_Transport_ATPase_IB"/>
</dbReference>
<dbReference type="PANTHER" id="PTHR48085">
    <property type="entry name" value="CADMIUM/ZINC-TRANSPORTING ATPASE HMA2-RELATED"/>
    <property type="match status" value="1"/>
</dbReference>
<dbReference type="Proteomes" id="UP000032512">
    <property type="component" value="Unassembled WGS sequence"/>
</dbReference>
<dbReference type="OrthoDB" id="9813266at2"/>
<comment type="caution">
    <text evidence="4">The sequence shown here is derived from an EMBL/GenBank/DDBJ whole genome shotgun (WGS) entry which is preliminary data.</text>
</comment>
<dbReference type="EMBL" id="JXIQ01000074">
    <property type="protein sequence ID" value="KIY22295.1"/>
    <property type="molecule type" value="Genomic_DNA"/>
</dbReference>
<evidence type="ECO:0000256" key="2">
    <source>
        <dbReference type="ARBA" id="ARBA00006024"/>
    </source>
</evidence>
<dbReference type="Pfam" id="PF00122">
    <property type="entry name" value="E1-E2_ATPase"/>
    <property type="match status" value="1"/>
</dbReference>
<dbReference type="InterPro" id="IPR008250">
    <property type="entry name" value="ATPase_P-typ_transduc_dom_A_sf"/>
</dbReference>
<dbReference type="GO" id="GO:0016020">
    <property type="term" value="C:membrane"/>
    <property type="evidence" value="ECO:0007669"/>
    <property type="project" value="TreeGrafter"/>
</dbReference>
<proteinExistence type="inferred from homology"/>
<dbReference type="GO" id="GO:0022857">
    <property type="term" value="F:transmembrane transporter activity"/>
    <property type="evidence" value="ECO:0007669"/>
    <property type="project" value="TreeGrafter"/>
</dbReference>
<sequence length="88" mass="9274">MDLAPQEAVVIRNATTVTIPAEEVAKGDTVIIRSGGKIPVDGKIISGQASINESTVTGEPVPKFKQTDSQVFSGTIIDDGYIEMIAEN</sequence>
<comment type="similarity">
    <text evidence="2">Belongs to the cation transport ATPase (P-type) (TC 3.A.3) family. Type IB subfamily.</text>
</comment>
<dbReference type="PATRIC" id="fig|285983.3.peg.373"/>
<evidence type="ECO:0000313" key="4">
    <source>
        <dbReference type="EMBL" id="KIY22295.1"/>
    </source>
</evidence>
<accession>A0A0D6ZAD8</accession>
<dbReference type="AlphaFoldDB" id="A0A0D6ZAD8"/>
<dbReference type="RefSeq" id="WP_084221784.1">
    <property type="nucleotide sequence ID" value="NZ_JXIQ01000074.1"/>
</dbReference>
<name>A0A0D6ZAD8_9BACI</name>
<reference evidence="4 5" key="1">
    <citation type="submission" date="2015-01" db="EMBL/GenBank/DDBJ databases">
        <title>Draft genome sequences of the supercritical CO2 tolerant bacteria Bacillus subterraneus MITOT1 and Bacillus cereus MIT0214.</title>
        <authorList>
            <person name="Peet K.C."/>
            <person name="Thompson J.R."/>
        </authorList>
    </citation>
    <scope>NUCLEOTIDE SEQUENCE [LARGE SCALE GENOMIC DNA]</scope>
    <source>
        <strain evidence="4 5">MITOT1</strain>
    </source>
</reference>
<dbReference type="PANTHER" id="PTHR48085:SF5">
    <property type="entry name" value="CADMIUM_ZINC-TRANSPORTING ATPASE HMA4-RELATED"/>
    <property type="match status" value="1"/>
</dbReference>
<organism evidence="4 5">
    <name type="scientific">Mesobacillus subterraneus</name>
    <dbReference type="NCBI Taxonomy" id="285983"/>
    <lineage>
        <taxon>Bacteria</taxon>
        <taxon>Bacillati</taxon>
        <taxon>Bacillota</taxon>
        <taxon>Bacilli</taxon>
        <taxon>Bacillales</taxon>
        <taxon>Bacillaceae</taxon>
        <taxon>Mesobacillus</taxon>
    </lineage>
</organism>
<dbReference type="InterPro" id="IPR059000">
    <property type="entry name" value="ATPase_P-type_domA"/>
</dbReference>
<dbReference type="SUPFAM" id="SSF81653">
    <property type="entry name" value="Calcium ATPase, transduction domain A"/>
    <property type="match status" value="1"/>
</dbReference>
<evidence type="ECO:0000256" key="1">
    <source>
        <dbReference type="ARBA" id="ARBA00004141"/>
    </source>
</evidence>
<dbReference type="Gene3D" id="2.70.150.10">
    <property type="entry name" value="Calcium-transporting ATPase, cytoplasmic transduction domain A"/>
    <property type="match status" value="1"/>
</dbReference>
<evidence type="ECO:0000313" key="5">
    <source>
        <dbReference type="Proteomes" id="UP000032512"/>
    </source>
</evidence>
<evidence type="ECO:0000259" key="3">
    <source>
        <dbReference type="Pfam" id="PF00122"/>
    </source>
</evidence>
<keyword evidence="5" id="KW-1185">Reference proteome</keyword>
<protein>
    <recommendedName>
        <fullName evidence="3">P-type ATPase A domain-containing protein</fullName>
    </recommendedName>
</protein>
<feature type="domain" description="P-type ATPase A" evidence="3">
    <location>
        <begin position="3"/>
        <end position="87"/>
    </location>
</feature>
<gene>
    <name evidence="4" type="ORF">UB32_09240</name>
</gene>
<comment type="subcellular location">
    <subcellularLocation>
        <location evidence="1">Membrane</location>
        <topology evidence="1">Multi-pass membrane protein</topology>
    </subcellularLocation>
</comment>